<gene>
    <name evidence="1" type="ORF">BDM02DRAFT_3121365</name>
</gene>
<dbReference type="Proteomes" id="UP000886501">
    <property type="component" value="Unassembled WGS sequence"/>
</dbReference>
<reference evidence="1" key="1">
    <citation type="submission" date="2019-10" db="EMBL/GenBank/DDBJ databases">
        <authorList>
            <consortium name="DOE Joint Genome Institute"/>
            <person name="Kuo A."/>
            <person name="Miyauchi S."/>
            <person name="Kiss E."/>
            <person name="Drula E."/>
            <person name="Kohler A."/>
            <person name="Sanchez-Garcia M."/>
            <person name="Andreopoulos B."/>
            <person name="Barry K.W."/>
            <person name="Bonito G."/>
            <person name="Buee M."/>
            <person name="Carver A."/>
            <person name="Chen C."/>
            <person name="Cichocki N."/>
            <person name="Clum A."/>
            <person name="Culley D."/>
            <person name="Crous P.W."/>
            <person name="Fauchery L."/>
            <person name="Girlanda M."/>
            <person name="Hayes R."/>
            <person name="Keri Z."/>
            <person name="Labutti K."/>
            <person name="Lipzen A."/>
            <person name="Lombard V."/>
            <person name="Magnuson J."/>
            <person name="Maillard F."/>
            <person name="Morin E."/>
            <person name="Murat C."/>
            <person name="Nolan M."/>
            <person name="Ohm R."/>
            <person name="Pangilinan J."/>
            <person name="Pereira M."/>
            <person name="Perotto S."/>
            <person name="Peter M."/>
            <person name="Riley R."/>
            <person name="Sitrit Y."/>
            <person name="Stielow B."/>
            <person name="Szollosi G."/>
            <person name="Zifcakova L."/>
            <person name="Stursova M."/>
            <person name="Spatafora J.W."/>
            <person name="Tedersoo L."/>
            <person name="Vaario L.-M."/>
            <person name="Yamada A."/>
            <person name="Yan M."/>
            <person name="Wang P."/>
            <person name="Xu J."/>
            <person name="Bruns T."/>
            <person name="Baldrian P."/>
            <person name="Vilgalys R."/>
            <person name="Henrissat B."/>
            <person name="Grigoriev I.V."/>
            <person name="Hibbett D."/>
            <person name="Nagy L.G."/>
            <person name="Martin F.M."/>
        </authorList>
    </citation>
    <scope>NUCLEOTIDE SEQUENCE</scope>
    <source>
        <strain evidence="1">P2</strain>
    </source>
</reference>
<evidence type="ECO:0000313" key="1">
    <source>
        <dbReference type="EMBL" id="KAF9644775.1"/>
    </source>
</evidence>
<keyword evidence="2" id="KW-1185">Reference proteome</keyword>
<accession>A0ACB6Z5X3</accession>
<sequence>MYKVATGFYAVCKGRETGVFTSWDEAQSYVQGFPGAKFKKFKALPEAEQWYRSNLPQHPVNPQPTTTPSTTSTVAPPNVIFTSPSSTGGTRTPSNPPPMSTPKPQSVPRAVVTPTQVPVQPLRIAAPKNTTVDIVYSDGACKANGAHGAVAGIGVWWGPNDPRNLSERCPGTQTNNRAELIAIARVLETVPQGTNTLIIRTDSQYSQRALMGWAFKWRKNGWKTAVGGPVLNKELIDYVLTLIETRQRSGQPVELEYVKGHSGNTGNDGADALAVAGCGYPEMPEKDWAGLKEAHNAEQELMAELMMGVDPADFILSDEDLMRELEEDG</sequence>
<dbReference type="EMBL" id="MU118120">
    <property type="protein sequence ID" value="KAF9644775.1"/>
    <property type="molecule type" value="Genomic_DNA"/>
</dbReference>
<evidence type="ECO:0000313" key="2">
    <source>
        <dbReference type="Proteomes" id="UP000886501"/>
    </source>
</evidence>
<comment type="caution">
    <text evidence="1">The sequence shown here is derived from an EMBL/GenBank/DDBJ whole genome shotgun (WGS) entry which is preliminary data.</text>
</comment>
<proteinExistence type="predicted"/>
<name>A0ACB6Z5X3_THEGA</name>
<reference evidence="1" key="2">
    <citation type="journal article" date="2020" name="Nat. Commun.">
        <title>Large-scale genome sequencing of mycorrhizal fungi provides insights into the early evolution of symbiotic traits.</title>
        <authorList>
            <person name="Miyauchi S."/>
            <person name="Kiss E."/>
            <person name="Kuo A."/>
            <person name="Drula E."/>
            <person name="Kohler A."/>
            <person name="Sanchez-Garcia M."/>
            <person name="Morin E."/>
            <person name="Andreopoulos B."/>
            <person name="Barry K.W."/>
            <person name="Bonito G."/>
            <person name="Buee M."/>
            <person name="Carver A."/>
            <person name="Chen C."/>
            <person name="Cichocki N."/>
            <person name="Clum A."/>
            <person name="Culley D."/>
            <person name="Crous P.W."/>
            <person name="Fauchery L."/>
            <person name="Girlanda M."/>
            <person name="Hayes R.D."/>
            <person name="Keri Z."/>
            <person name="LaButti K."/>
            <person name="Lipzen A."/>
            <person name="Lombard V."/>
            <person name="Magnuson J."/>
            <person name="Maillard F."/>
            <person name="Murat C."/>
            <person name="Nolan M."/>
            <person name="Ohm R.A."/>
            <person name="Pangilinan J."/>
            <person name="Pereira M.F."/>
            <person name="Perotto S."/>
            <person name="Peter M."/>
            <person name="Pfister S."/>
            <person name="Riley R."/>
            <person name="Sitrit Y."/>
            <person name="Stielow J.B."/>
            <person name="Szollosi G."/>
            <person name="Zifcakova L."/>
            <person name="Stursova M."/>
            <person name="Spatafora J.W."/>
            <person name="Tedersoo L."/>
            <person name="Vaario L.M."/>
            <person name="Yamada A."/>
            <person name="Yan M."/>
            <person name="Wang P."/>
            <person name="Xu J."/>
            <person name="Bruns T."/>
            <person name="Baldrian P."/>
            <person name="Vilgalys R."/>
            <person name="Dunand C."/>
            <person name="Henrissat B."/>
            <person name="Grigoriev I.V."/>
            <person name="Hibbett D."/>
            <person name="Nagy L.G."/>
            <person name="Martin F.M."/>
        </authorList>
    </citation>
    <scope>NUCLEOTIDE SEQUENCE</scope>
    <source>
        <strain evidence="1">P2</strain>
    </source>
</reference>
<organism evidence="1 2">
    <name type="scientific">Thelephora ganbajun</name>
    <name type="common">Ganba fungus</name>
    <dbReference type="NCBI Taxonomy" id="370292"/>
    <lineage>
        <taxon>Eukaryota</taxon>
        <taxon>Fungi</taxon>
        <taxon>Dikarya</taxon>
        <taxon>Basidiomycota</taxon>
        <taxon>Agaricomycotina</taxon>
        <taxon>Agaricomycetes</taxon>
        <taxon>Thelephorales</taxon>
        <taxon>Thelephoraceae</taxon>
        <taxon>Thelephora</taxon>
    </lineage>
</organism>
<protein>
    <submittedName>
        <fullName evidence="1">Ribonuclease H-like protein</fullName>
    </submittedName>
</protein>